<organism evidence="1 3">
    <name type="scientific">Clostridium beijerinckii</name>
    <name type="common">Clostridium MP</name>
    <dbReference type="NCBI Taxonomy" id="1520"/>
    <lineage>
        <taxon>Bacteria</taxon>
        <taxon>Bacillati</taxon>
        <taxon>Bacillota</taxon>
        <taxon>Clostridia</taxon>
        <taxon>Eubacteriales</taxon>
        <taxon>Clostridiaceae</taxon>
        <taxon>Clostridium</taxon>
    </lineage>
</organism>
<accession>A0A0B5QBU2</accession>
<dbReference type="KEGG" id="cbei:LF65_01819"/>
<dbReference type="AlphaFoldDB" id="A0A0B5QBU2"/>
<dbReference type="Proteomes" id="UP000031866">
    <property type="component" value="Chromosome"/>
</dbReference>
<evidence type="ECO:0000313" key="1">
    <source>
        <dbReference type="EMBL" id="AJG98420.1"/>
    </source>
</evidence>
<dbReference type="OrthoDB" id="1912873at2"/>
<protein>
    <submittedName>
        <fullName evidence="1">Uncharacterized protein</fullName>
    </submittedName>
</protein>
<evidence type="ECO:0000313" key="3">
    <source>
        <dbReference type="Proteomes" id="UP000031866"/>
    </source>
</evidence>
<reference evidence="1" key="2">
    <citation type="submission" date="2016-02" db="EMBL/GenBank/DDBJ databases">
        <title>Genome sequence of Clostridium beijerinckii strain 59B.</title>
        <authorList>
            <person name="Little G.T."/>
            <person name="Minton N.P."/>
        </authorList>
    </citation>
    <scope>NUCLEOTIDE SEQUENCE</scope>
    <source>
        <strain evidence="1">NCIMB 14988</strain>
    </source>
</reference>
<gene>
    <name evidence="2" type="ORF">IS491_26785</name>
    <name evidence="1" type="ORF">LF65_01819</name>
</gene>
<dbReference type="EMBL" id="CP010086">
    <property type="protein sequence ID" value="AJG98420.1"/>
    <property type="molecule type" value="Genomic_DNA"/>
</dbReference>
<name>A0A0B5QBU2_CLOBE</name>
<evidence type="ECO:0000313" key="2">
    <source>
        <dbReference type="EMBL" id="MBF7812199.1"/>
    </source>
</evidence>
<dbReference type="Proteomes" id="UP000631418">
    <property type="component" value="Unassembled WGS sequence"/>
</dbReference>
<dbReference type="EMBL" id="JADOEF010000004">
    <property type="protein sequence ID" value="MBF7812199.1"/>
    <property type="molecule type" value="Genomic_DNA"/>
</dbReference>
<reference evidence="2" key="3">
    <citation type="submission" date="2020-11" db="EMBL/GenBank/DDBJ databases">
        <authorList>
            <person name="Thieme N."/>
            <person name="Liebl W."/>
            <person name="Zverlov V."/>
        </authorList>
    </citation>
    <scope>NUCLEOTIDE SEQUENCE</scope>
    <source>
        <strain evidence="2">NT08</strain>
    </source>
</reference>
<dbReference type="RefSeq" id="WP_011968929.1">
    <property type="nucleotide sequence ID" value="NZ_CP010086.2"/>
</dbReference>
<reference evidence="3" key="1">
    <citation type="submission" date="2014-12" db="EMBL/GenBank/DDBJ databases">
        <title>Genome sequence of Clostridium beijerinckii strain 59B.</title>
        <authorList>
            <person name="Little G.T."/>
            <person name="Minton N.P."/>
        </authorList>
    </citation>
    <scope>NUCLEOTIDE SEQUENCE [LARGE SCALE GENOMIC DNA]</scope>
    <source>
        <strain evidence="3">59B</strain>
    </source>
</reference>
<sequence length="73" mass="8585">MNKFDKAINQKTSELITKNLLGQEVNEEEFRKFKIIARAIVREEMRGVKPNKNPKSLYGKTWKAARKYSDVKK</sequence>
<proteinExistence type="predicted"/>